<protein>
    <submittedName>
        <fullName evidence="2">Response regulator transcription factor</fullName>
    </submittedName>
</protein>
<dbReference type="EMBL" id="DXCV01000085">
    <property type="protein sequence ID" value="HIY89403.1"/>
    <property type="molecule type" value="Genomic_DNA"/>
</dbReference>
<accession>A0A9D1ZKF2</accession>
<evidence type="ECO:0000259" key="1">
    <source>
        <dbReference type="PROSITE" id="PS50930"/>
    </source>
</evidence>
<dbReference type="Gene3D" id="2.40.50.1020">
    <property type="entry name" value="LytTr DNA-binding domain"/>
    <property type="match status" value="1"/>
</dbReference>
<proteinExistence type="predicted"/>
<gene>
    <name evidence="2" type="ORF">H9824_11995</name>
</gene>
<reference evidence="2" key="1">
    <citation type="journal article" date="2021" name="PeerJ">
        <title>Extensive microbial diversity within the chicken gut microbiome revealed by metagenomics and culture.</title>
        <authorList>
            <person name="Gilroy R."/>
            <person name="Ravi A."/>
            <person name="Getino M."/>
            <person name="Pursley I."/>
            <person name="Horton D.L."/>
            <person name="Alikhan N.F."/>
            <person name="Baker D."/>
            <person name="Gharbi K."/>
            <person name="Hall N."/>
            <person name="Watson M."/>
            <person name="Adriaenssens E.M."/>
            <person name="Foster-Nyarko E."/>
            <person name="Jarju S."/>
            <person name="Secka A."/>
            <person name="Antonio M."/>
            <person name="Oren A."/>
            <person name="Chaudhuri R.R."/>
            <person name="La Ragione R."/>
            <person name="Hildebrand F."/>
            <person name="Pallen M.J."/>
        </authorList>
    </citation>
    <scope>NUCLEOTIDE SEQUENCE</scope>
    <source>
        <strain evidence="2">Gambia2-208</strain>
    </source>
</reference>
<dbReference type="PROSITE" id="PS50930">
    <property type="entry name" value="HTH_LYTTR"/>
    <property type="match status" value="1"/>
</dbReference>
<dbReference type="GO" id="GO:0000156">
    <property type="term" value="F:phosphorelay response regulator activity"/>
    <property type="evidence" value="ECO:0007669"/>
    <property type="project" value="InterPro"/>
</dbReference>
<evidence type="ECO:0000313" key="3">
    <source>
        <dbReference type="Proteomes" id="UP000886851"/>
    </source>
</evidence>
<dbReference type="Pfam" id="PF04397">
    <property type="entry name" value="LytTR"/>
    <property type="match status" value="1"/>
</dbReference>
<evidence type="ECO:0000313" key="2">
    <source>
        <dbReference type="EMBL" id="HIY89403.1"/>
    </source>
</evidence>
<organism evidence="2 3">
    <name type="scientific">Candidatus Bacteroides pullicola</name>
    <dbReference type="NCBI Taxonomy" id="2838475"/>
    <lineage>
        <taxon>Bacteria</taxon>
        <taxon>Pseudomonadati</taxon>
        <taxon>Bacteroidota</taxon>
        <taxon>Bacteroidia</taxon>
        <taxon>Bacteroidales</taxon>
        <taxon>Bacteroidaceae</taxon>
        <taxon>Bacteroides</taxon>
    </lineage>
</organism>
<dbReference type="Proteomes" id="UP000886851">
    <property type="component" value="Unassembled WGS sequence"/>
</dbReference>
<comment type="caution">
    <text evidence="2">The sequence shown here is derived from an EMBL/GenBank/DDBJ whole genome shotgun (WGS) entry which is preliminary data.</text>
</comment>
<dbReference type="PANTHER" id="PTHR37299:SF1">
    <property type="entry name" value="STAGE 0 SPORULATION PROTEIN A HOMOLOG"/>
    <property type="match status" value="1"/>
</dbReference>
<reference evidence="2" key="2">
    <citation type="submission" date="2021-04" db="EMBL/GenBank/DDBJ databases">
        <authorList>
            <person name="Gilroy R."/>
        </authorList>
    </citation>
    <scope>NUCLEOTIDE SEQUENCE</scope>
    <source>
        <strain evidence="2">Gambia2-208</strain>
    </source>
</reference>
<sequence>MNLNCALLHTDAQMLEKLQGFVENIPFLTLCGSYTDPLAALKEYYVSKIDVYVVELSATSTGEISGMDFSRLLSSYTRVIFVADTERYAADCFRLDALDYLTGDLTFSTFFQAASKAMRWFTLKEGNTSPTSSGHEADTQEKVIYLRSNNRILRLHLDEINYIESCGDYVKIYCRNEPRPYMSLCTMKCMEERLPETDFVRIHRSFIVRKRAMDAIASNTVSIGPREIPIGDAYRDRLKACLTGLTIL</sequence>
<dbReference type="InterPro" id="IPR007492">
    <property type="entry name" value="LytTR_DNA-bd_dom"/>
</dbReference>
<dbReference type="PANTHER" id="PTHR37299">
    <property type="entry name" value="TRANSCRIPTIONAL REGULATOR-RELATED"/>
    <property type="match status" value="1"/>
</dbReference>
<dbReference type="SMART" id="SM00850">
    <property type="entry name" value="LytTR"/>
    <property type="match status" value="1"/>
</dbReference>
<dbReference type="GO" id="GO:0003677">
    <property type="term" value="F:DNA binding"/>
    <property type="evidence" value="ECO:0007669"/>
    <property type="project" value="InterPro"/>
</dbReference>
<dbReference type="AlphaFoldDB" id="A0A9D1ZKF2"/>
<dbReference type="InterPro" id="IPR046947">
    <property type="entry name" value="LytR-like"/>
</dbReference>
<name>A0A9D1ZKF2_9BACE</name>
<feature type="domain" description="HTH LytTR-type" evidence="1">
    <location>
        <begin position="144"/>
        <end position="208"/>
    </location>
</feature>